<dbReference type="CDD" id="cd02440">
    <property type="entry name" value="AdoMet_MTases"/>
    <property type="match status" value="1"/>
</dbReference>
<dbReference type="SUPFAM" id="SSF53335">
    <property type="entry name" value="S-adenosyl-L-methionine-dependent methyltransferases"/>
    <property type="match status" value="1"/>
</dbReference>
<dbReference type="GO" id="GO:0032259">
    <property type="term" value="P:methylation"/>
    <property type="evidence" value="ECO:0007669"/>
    <property type="project" value="UniProtKB-KW"/>
</dbReference>
<accession>A0A7W3JG31</accession>
<dbReference type="Pfam" id="PF13649">
    <property type="entry name" value="Methyltransf_25"/>
    <property type="match status" value="1"/>
</dbReference>
<comment type="caution">
    <text evidence="3">The sequence shown here is derived from an EMBL/GenBank/DDBJ whole genome shotgun (WGS) entry which is preliminary data.</text>
</comment>
<reference evidence="3 5" key="2">
    <citation type="submission" date="2020-07" db="EMBL/GenBank/DDBJ databases">
        <title>Sequencing the genomes of 1000 actinobacteria strains.</title>
        <authorList>
            <person name="Klenk H.-P."/>
        </authorList>
    </citation>
    <scope>NUCLEOTIDE SEQUENCE [LARGE SCALE GENOMIC DNA]</scope>
    <source>
        <strain evidence="3 5">DSM 10309</strain>
    </source>
</reference>
<name>A0A7W3JG31_9MICO</name>
<evidence type="ECO:0000259" key="1">
    <source>
        <dbReference type="Pfam" id="PF13649"/>
    </source>
</evidence>
<sequence length="240" mass="26516">MASPTDPGRIDLGRRDEALLELMDDPDCDLGLLQRTYGVFPLVNGVVAGWGRVYRERLRPLLSAECETRLLDLGSGGGDVARGLVRRAARDGLRLHVTAADPDGRAHDWASARPAPGVDYRRASSGDLVAAGETFDVVVSNHVLHHLDRAARDAVLADSELLARRLVVHSDIRRARAAYAAYWLGTLPLARRSFVRTDGLRSIRRSFSADELRAVAPAGWQVVPREPFRLWLVRESGDRR</sequence>
<dbReference type="NCBIfam" id="NF004851">
    <property type="entry name" value="PRK06202.1"/>
    <property type="match status" value="1"/>
</dbReference>
<dbReference type="Gene3D" id="3.40.50.150">
    <property type="entry name" value="Vaccinia Virus protein VP39"/>
    <property type="match status" value="1"/>
</dbReference>
<gene>
    <name evidence="3" type="ORF">FB463_000364</name>
    <name evidence="2" type="ORF">FFA01_21860</name>
</gene>
<keyword evidence="3" id="KW-0808">Transferase</keyword>
<dbReference type="EMBL" id="JACGWW010000001">
    <property type="protein sequence ID" value="MBA8812140.1"/>
    <property type="molecule type" value="Genomic_DNA"/>
</dbReference>
<evidence type="ECO:0000313" key="4">
    <source>
        <dbReference type="Proteomes" id="UP000321154"/>
    </source>
</evidence>
<keyword evidence="3" id="KW-0489">Methyltransferase</keyword>
<evidence type="ECO:0000313" key="3">
    <source>
        <dbReference type="EMBL" id="MBA8812140.1"/>
    </source>
</evidence>
<dbReference type="EMBL" id="BJUV01000021">
    <property type="protein sequence ID" value="GEK83877.1"/>
    <property type="molecule type" value="Genomic_DNA"/>
</dbReference>
<keyword evidence="4" id="KW-1185">Reference proteome</keyword>
<organism evidence="3 5">
    <name type="scientific">Frigoribacterium faeni</name>
    <dbReference type="NCBI Taxonomy" id="145483"/>
    <lineage>
        <taxon>Bacteria</taxon>
        <taxon>Bacillati</taxon>
        <taxon>Actinomycetota</taxon>
        <taxon>Actinomycetes</taxon>
        <taxon>Micrococcales</taxon>
        <taxon>Microbacteriaceae</taxon>
        <taxon>Frigoribacterium</taxon>
    </lineage>
</organism>
<dbReference type="InterPro" id="IPR029063">
    <property type="entry name" value="SAM-dependent_MTases_sf"/>
</dbReference>
<dbReference type="AlphaFoldDB" id="A0A7W3JG31"/>
<feature type="domain" description="Methyltransferase" evidence="1">
    <location>
        <begin position="71"/>
        <end position="157"/>
    </location>
</feature>
<protein>
    <submittedName>
        <fullName evidence="3">2-polyprenyl-3-methyl-5-hydroxy-6-metoxy-1, 4-benzoquinol methylase</fullName>
    </submittedName>
</protein>
<dbReference type="GO" id="GO:0008168">
    <property type="term" value="F:methyltransferase activity"/>
    <property type="evidence" value="ECO:0007669"/>
    <property type="project" value="UniProtKB-KW"/>
</dbReference>
<reference evidence="2 4" key="1">
    <citation type="submission" date="2019-07" db="EMBL/GenBank/DDBJ databases">
        <title>Whole genome shotgun sequence of Frigoribacterium faeni NBRC 103066.</title>
        <authorList>
            <person name="Hosoyama A."/>
            <person name="Uohara A."/>
            <person name="Ohji S."/>
            <person name="Ichikawa N."/>
        </authorList>
    </citation>
    <scope>NUCLEOTIDE SEQUENCE [LARGE SCALE GENOMIC DNA]</scope>
    <source>
        <strain evidence="2 4">NBRC 103066</strain>
    </source>
</reference>
<evidence type="ECO:0000313" key="5">
    <source>
        <dbReference type="Proteomes" id="UP000522688"/>
    </source>
</evidence>
<dbReference type="InterPro" id="IPR041698">
    <property type="entry name" value="Methyltransf_25"/>
</dbReference>
<dbReference type="RefSeq" id="WP_167627352.1">
    <property type="nucleotide sequence ID" value="NZ_BAAAHR010000002.1"/>
</dbReference>
<evidence type="ECO:0000313" key="2">
    <source>
        <dbReference type="EMBL" id="GEK83877.1"/>
    </source>
</evidence>
<dbReference type="Proteomes" id="UP000522688">
    <property type="component" value="Unassembled WGS sequence"/>
</dbReference>
<proteinExistence type="predicted"/>
<dbReference type="Proteomes" id="UP000321154">
    <property type="component" value="Unassembled WGS sequence"/>
</dbReference>